<dbReference type="CDD" id="cd09272">
    <property type="entry name" value="RNase_HI_RT_Ty1"/>
    <property type="match status" value="1"/>
</dbReference>
<dbReference type="InterPro" id="IPR036397">
    <property type="entry name" value="RNaseH_sf"/>
</dbReference>
<evidence type="ECO:0000313" key="5">
    <source>
        <dbReference type="EMBL" id="CAE7488120.1"/>
    </source>
</evidence>
<dbReference type="Proteomes" id="UP000604046">
    <property type="component" value="Unassembled WGS sequence"/>
</dbReference>
<feature type="compositionally biased region" description="Low complexity" evidence="2">
    <location>
        <begin position="716"/>
        <end position="735"/>
    </location>
</feature>
<feature type="compositionally biased region" description="Basic and acidic residues" evidence="2">
    <location>
        <begin position="2106"/>
        <end position="2116"/>
    </location>
</feature>
<feature type="region of interest" description="Disordered" evidence="2">
    <location>
        <begin position="582"/>
        <end position="630"/>
    </location>
</feature>
<dbReference type="GO" id="GO:0008270">
    <property type="term" value="F:zinc ion binding"/>
    <property type="evidence" value="ECO:0007669"/>
    <property type="project" value="UniProtKB-KW"/>
</dbReference>
<evidence type="ECO:0000259" key="3">
    <source>
        <dbReference type="PROSITE" id="PS50103"/>
    </source>
</evidence>
<dbReference type="EMBL" id="CAJNDS010002466">
    <property type="protein sequence ID" value="CAE7488120.1"/>
    <property type="molecule type" value="Genomic_DNA"/>
</dbReference>
<evidence type="ECO:0000256" key="1">
    <source>
        <dbReference type="PROSITE-ProRule" id="PRU00723"/>
    </source>
</evidence>
<feature type="compositionally biased region" description="Acidic residues" evidence="2">
    <location>
        <begin position="1406"/>
        <end position="1426"/>
    </location>
</feature>
<dbReference type="GO" id="GO:0003676">
    <property type="term" value="F:nucleic acid binding"/>
    <property type="evidence" value="ECO:0007669"/>
    <property type="project" value="InterPro"/>
</dbReference>
<feature type="region of interest" description="Disordered" evidence="2">
    <location>
        <begin position="1860"/>
        <end position="1882"/>
    </location>
</feature>
<feature type="compositionally biased region" description="Polar residues" evidence="2">
    <location>
        <begin position="663"/>
        <end position="672"/>
    </location>
</feature>
<dbReference type="InterPro" id="IPR013103">
    <property type="entry name" value="RVT_2"/>
</dbReference>
<feature type="region of interest" description="Disordered" evidence="2">
    <location>
        <begin position="661"/>
        <end position="703"/>
    </location>
</feature>
<dbReference type="Pfam" id="PF07727">
    <property type="entry name" value="RVT_2"/>
    <property type="match status" value="1"/>
</dbReference>
<feature type="compositionally biased region" description="Polar residues" evidence="2">
    <location>
        <begin position="680"/>
        <end position="690"/>
    </location>
</feature>
<feature type="region of interest" description="Disordered" evidence="2">
    <location>
        <begin position="2096"/>
        <end position="2118"/>
    </location>
</feature>
<sequence length="2837" mass="313204">MAAFDADFAQALETQITPDAQQGMSPNTASAREDLRMGELGSSQRSGVGETSLALRAMAVASPGHQMEQSWGQRTPEQRQGAEMVMPAVGEDGPVVGQGAQALVMGAVRTGDANMSEAAAWSMEAFGTRRNLPTWVQRIGTFFQEMRSQQAAGPLWPPSPFPSSFKTWKGGLRCFMEVELEGRHVLEKEALEKAQGRPWRQRCGAKVEGGFGVGPSRSILEYASGVGPSSSVLEYASGVGPSSNVLEYASGVGPSNHVLEYASGVGPSSNVLEYASGVGSSNNVLEYASGVGFSSSTEYVIGVGVRRVGFEEVPEGPVGESDSVTKLLEGLERVISGKGSKIQEEVGRVSIEVPKLPEMSDTASVDFGDWLHCLENAMSDISAGSAEWWGLVREAAQTYYDKYQAADQFARIAMKPVASKDLMESRWTRVDRRGASLILGAVPEEIRRELVATRARSTLEVLCRLMVLYRPGSATEKSQLLRRLEEPGSAGSPQEAVELLRHWHRVFQRAGDLSLITPDPSILLKALDGLVRKPLQENSEVTFRMQLLRYHLKVDITPSADGVLAIHRAYLAEFEQLAMRRAPKKGNAQTGDGSSNSPVNPRMKAIGGKTPEAQGGVREGVPQGGQQKPCKFFLTDEGCRRGKSCKFEHIMDKEKRERCWTCGSKQHTSKNCPTKAKTDAPTSSNTTKTGAGSPKRSDGAQETPTIQKVMEAAETLSTATTTVPTSSSSSSVAAEDPVQGVPVDQLLENAHRMMKAFIEGQQKAPTMKAMQCPERNMKDIPSLKKGLDWDTALRSCGVRGEEDDGRMGLLDSGATHALRPATSQSELDGCIKAEVTLAGDQRVKLPQTNSGVILADEAQPIVRECDALRLIAELESQSVEASLKSMVELKAAIMAAKQKRPTDWKGYLQEYVRSGDKADGLRAVFEAPFMQHVPVEEKGKIVEMIPDSPQAAWKLLKKMPLNRARRRQLWRAPEWVVHLFAGPGVKGDPIKQAACETLEIDVAAGWDLLDNELYAFLLWAAAQGRIKAVVGGPPCRTFSLLRHRELERKAARMPRPVRSDQFLWGLPHLCAEDEALVKGDNLLILRMVWLWLVAEAGCGEDDKEEWRFDKVDFGMEHPEDPREFLDPESDLWAICPSIWRTHFMRALKEEVDLEKYQFDQGAYGHEQRKPSVFLANMDLNLHARDTRREVPKPTSSSAMAAWAPGLRKEIARALLQRRLRGSVVQARAMSAKETAEWREHLDAGHWPYRRDCSVCLAASGTGRPARKVLHRDAYVLSLDIAGAFRDQGVDEKKGRRYRFVLAGTYVYPKGYSVRKDEPIPPGGVPEAVSPDPGGVPKAVSPDPGGVPKAVSPDPGGVPEAVSPDPGGVPKAVSPDPSGVPEAVSPDPSGVPEAVSPDSGGDPRGEAEEEGNEWFETYEEEEEEEPGEHEGDGEIKAQEEKWKKLVGDLKRPMEFQTLRFAIPLEKHRGKEILEAVQDIYVTLKASGMPLSRIHSDRAKEFRTKPLQKWCRERDIFQTFTEGCAPSQNAVAEGGVKWLKAKARLLLSAKNVEKKYWPCAMKEACDAHNRRMLARPAKKVRFGSEVWIKSKKDHGPFDLRTCGLATGWDLAEDFAYPPEYIEEMPPEYAVDLVEPGRRVRGKTTLRDPEVRELKVHQDERRRQLVETLMASTIWSSKEAIAKRPQLRESSMTSDDVAYLTLGAYQHGGIVNVTNATTKYEKEVEAACELLRHDFPGEGFTSIVLVKNAVMPIHRDSYNKKESSNLVSPLAVTKGSGVWQELKVGDEFKGEYQTRCVNGKEVPGQVIEFTRPVKVNPSRLHEPVLGESGPRMLVVGFTIAGAHKLDVDKVEYLKSLGCWSLEPSTSNGEDATQREGHGKECGGRREDVLMIPGGKVSLSTSWSMRYQPEEENVKEEILSPMPTLPMNKEEKRYWEERAMALKAFIIHEAACADQREEGGEGIDVEMNERLVDAEEELDFVQEILSNDVCEREEKSLKEIRERGVRLAKVAADATTENVEDILRNLKEPLTVTHTVALPEVKTHLPVWVPSISKEVGHLTGNGTLVPIPLSDAKRLQDQGEITLVPAKTVHTVKPPDAAAVPLVQDGGDEERRTPDKEVSAENSMYKRKTRLVICGNYIKGDTEVFTSAASAESLRCGLAFAAQRKWSAAVTDINSAFTLTPMSESSVRYAITVPKVVVDAGCAPPNTAYLVERLLYGLKEAPRLWGNFRDRRIKKARVRVGERECKFAQMDTDPAVWRLVPVDDETETLAMMIVYVDDVMFLGKNDEIKSMYAWLTQGEGDGEGWKCSELEWVGQRPVRYLGMEVRSRCCGDEVHYHISQGGYIADLVREYGMESEKPSKVPATKELIPQWEEDEEEECGVDQEGIRAAQTAAGELLWLATRTRPDISFATSYVCGMATRKPEAAVRLAHQVRRYLLDTPEIGLVYRGSQQAVETFSDASFAPGSGKSFGCSAVSLFGGFVAWRMTKQALITLSTAESELYELIAAHQLGLGIQAWATEVQSDVGQAIKVDNTAALGLASTAPGTWKTRHLRVRARYLRQEVLAQRISLHHEPGEGQPADLGTKPVPAARLLVLRRLWGMVSADEFAKEHDVSESRPANAVSKLEAVKIMAMMLAMTMVKGADAEKEFKKPVELDGSLEFYVCVVVGGVALLGVWEFLKGLATWMWGDREEARAKRARRLAKIRDQAARALQRELASAEEEEMQSEGVSSAPACPPAARQQASSSSTSLVPEHQEENSITTARAAKEKLTFRGLSAALYVAEHGDRVHVRQECYGLRHANKERLRKLRYCTCCAEGYPLYYRLPFGDPPLEEPGQEAHRR</sequence>
<reference evidence="5" key="1">
    <citation type="submission" date="2021-02" db="EMBL/GenBank/DDBJ databases">
        <authorList>
            <person name="Dougan E. K."/>
            <person name="Rhodes N."/>
            <person name="Thang M."/>
            <person name="Chan C."/>
        </authorList>
    </citation>
    <scope>NUCLEOTIDE SEQUENCE</scope>
</reference>
<feature type="compositionally biased region" description="Low complexity" evidence="2">
    <location>
        <begin position="2726"/>
        <end position="2745"/>
    </location>
</feature>
<gene>
    <name evidence="5" type="primary">GIP</name>
    <name evidence="5" type="ORF">SNAT2548_LOCUS27376</name>
</gene>
<keyword evidence="1" id="KW-0862">Zinc</keyword>
<organism evidence="5 6">
    <name type="scientific">Symbiodinium natans</name>
    <dbReference type="NCBI Taxonomy" id="878477"/>
    <lineage>
        <taxon>Eukaryota</taxon>
        <taxon>Sar</taxon>
        <taxon>Alveolata</taxon>
        <taxon>Dinophyceae</taxon>
        <taxon>Suessiales</taxon>
        <taxon>Symbiodiniaceae</taxon>
        <taxon>Symbiodinium</taxon>
    </lineage>
</organism>
<proteinExistence type="predicted"/>
<evidence type="ECO:0000256" key="2">
    <source>
        <dbReference type="SAM" id="MobiDB-lite"/>
    </source>
</evidence>
<dbReference type="PROSITE" id="PS50103">
    <property type="entry name" value="ZF_C3H1"/>
    <property type="match status" value="1"/>
</dbReference>
<evidence type="ECO:0000259" key="4">
    <source>
        <dbReference type="PROSITE" id="PS50158"/>
    </source>
</evidence>
<name>A0A812SNS9_9DINO</name>
<feature type="compositionally biased region" description="Polar residues" evidence="2">
    <location>
        <begin position="587"/>
        <end position="599"/>
    </location>
</feature>
<feature type="region of interest" description="Disordered" evidence="2">
    <location>
        <begin position="716"/>
        <end position="736"/>
    </location>
</feature>
<keyword evidence="6" id="KW-1185">Reference proteome</keyword>
<accession>A0A812SNS9</accession>
<dbReference type="InterPro" id="IPR043502">
    <property type="entry name" value="DNA/RNA_pol_sf"/>
</dbReference>
<dbReference type="Gene3D" id="3.30.420.10">
    <property type="entry name" value="Ribonuclease H-like superfamily/Ribonuclease H"/>
    <property type="match status" value="1"/>
</dbReference>
<evidence type="ECO:0000313" key="6">
    <source>
        <dbReference type="Proteomes" id="UP000604046"/>
    </source>
</evidence>
<dbReference type="PROSITE" id="PS50158">
    <property type="entry name" value="ZF_CCHC"/>
    <property type="match status" value="1"/>
</dbReference>
<comment type="caution">
    <text evidence="5">The sequence shown here is derived from an EMBL/GenBank/DDBJ whole genome shotgun (WGS) entry which is preliminary data.</text>
</comment>
<feature type="domain" description="C3H1-type" evidence="3">
    <location>
        <begin position="624"/>
        <end position="652"/>
    </location>
</feature>
<dbReference type="SUPFAM" id="SSF53098">
    <property type="entry name" value="Ribonuclease H-like"/>
    <property type="match status" value="1"/>
</dbReference>
<dbReference type="InterPro" id="IPR012337">
    <property type="entry name" value="RNaseH-like_sf"/>
</dbReference>
<keyword evidence="1" id="KW-0479">Metal-binding</keyword>
<feature type="region of interest" description="Disordered" evidence="2">
    <location>
        <begin position="2711"/>
        <end position="2756"/>
    </location>
</feature>
<dbReference type="SUPFAM" id="SSF56672">
    <property type="entry name" value="DNA/RNA polymerases"/>
    <property type="match status" value="1"/>
</dbReference>
<dbReference type="InterPro" id="IPR001878">
    <property type="entry name" value="Znf_CCHC"/>
</dbReference>
<feature type="compositionally biased region" description="Basic and acidic residues" evidence="2">
    <location>
        <begin position="1868"/>
        <end position="1882"/>
    </location>
</feature>
<protein>
    <submittedName>
        <fullName evidence="5">GIP protein</fullName>
    </submittedName>
</protein>
<keyword evidence="1" id="KW-0863">Zinc-finger</keyword>
<feature type="zinc finger region" description="C3H1-type" evidence="1">
    <location>
        <begin position="624"/>
        <end position="652"/>
    </location>
</feature>
<feature type="domain" description="CCHC-type" evidence="4">
    <location>
        <begin position="658"/>
        <end position="673"/>
    </location>
</feature>
<feature type="region of interest" description="Disordered" evidence="2">
    <location>
        <begin position="1311"/>
        <end position="1434"/>
    </location>
</feature>
<dbReference type="OrthoDB" id="426459at2759"/>
<dbReference type="InterPro" id="IPR000571">
    <property type="entry name" value="Znf_CCCH"/>
</dbReference>